<reference evidence="1" key="1">
    <citation type="journal article" date="2004" name="Nature">
        <title>Genome duplication in the teleost fish Tetraodon nigroviridis reveals the early vertebrate proto-karyotype.</title>
        <authorList>
            <person name="Jaillon O."/>
            <person name="Aury J.-M."/>
            <person name="Brunet F."/>
            <person name="Petit J.-L."/>
            <person name="Stange-Thomann N."/>
            <person name="Mauceli E."/>
            <person name="Bouneau L."/>
            <person name="Fischer C."/>
            <person name="Ozouf-Costaz C."/>
            <person name="Bernot A."/>
            <person name="Nicaud S."/>
            <person name="Jaffe D."/>
            <person name="Fisher S."/>
            <person name="Lutfalla G."/>
            <person name="Dossat C."/>
            <person name="Segurens B."/>
            <person name="Dasilva C."/>
            <person name="Salanoubat M."/>
            <person name="Levy M."/>
            <person name="Boudet N."/>
            <person name="Castellano S."/>
            <person name="Anthouard V."/>
            <person name="Jubin C."/>
            <person name="Castelli V."/>
            <person name="Katinka M."/>
            <person name="Vacherie B."/>
            <person name="Biemont C."/>
            <person name="Skalli Z."/>
            <person name="Cattolico L."/>
            <person name="Poulain J."/>
            <person name="De Berardinis V."/>
            <person name="Cruaud C."/>
            <person name="Duprat S."/>
            <person name="Brottier P."/>
            <person name="Coutanceau J.-P."/>
            <person name="Gouzy J."/>
            <person name="Parra G."/>
            <person name="Lardier G."/>
            <person name="Chapple C."/>
            <person name="McKernan K.J."/>
            <person name="McEwan P."/>
            <person name="Bosak S."/>
            <person name="Kellis M."/>
            <person name="Volff J.-N."/>
            <person name="Guigo R."/>
            <person name="Zody M.C."/>
            <person name="Mesirov J."/>
            <person name="Lindblad-Toh K."/>
            <person name="Birren B."/>
            <person name="Nusbaum C."/>
            <person name="Kahn D."/>
            <person name="Robinson-Rechavi M."/>
            <person name="Laudet V."/>
            <person name="Schachter V."/>
            <person name="Quetier F."/>
            <person name="Saurin W."/>
            <person name="Scarpelli C."/>
            <person name="Wincker P."/>
            <person name="Lander E.S."/>
            <person name="Weissenbach J."/>
            <person name="Roest Crollius H."/>
        </authorList>
    </citation>
    <scope>NUCLEOTIDE SEQUENCE [LARGE SCALE GENOMIC DNA]</scope>
</reference>
<name>Q4STE3_TETNG</name>
<dbReference type="KEGG" id="tng:GSTEN00012997G001"/>
<protein>
    <submittedName>
        <fullName evidence="1">Chromosome 19 SCAF14240, whole genome shotgun sequence</fullName>
    </submittedName>
</protein>
<reference evidence="1" key="2">
    <citation type="submission" date="2004-02" db="EMBL/GenBank/DDBJ databases">
        <authorList>
            <consortium name="Genoscope"/>
            <consortium name="Whitehead Institute Centre for Genome Research"/>
        </authorList>
    </citation>
    <scope>NUCLEOTIDE SEQUENCE</scope>
</reference>
<accession>Q4STE3</accession>
<organism evidence="1">
    <name type="scientific">Tetraodon nigroviridis</name>
    <name type="common">Spotted green pufferfish</name>
    <name type="synonym">Chelonodon nigroviridis</name>
    <dbReference type="NCBI Taxonomy" id="99883"/>
    <lineage>
        <taxon>Eukaryota</taxon>
        <taxon>Metazoa</taxon>
        <taxon>Chordata</taxon>
        <taxon>Craniata</taxon>
        <taxon>Vertebrata</taxon>
        <taxon>Euteleostomi</taxon>
        <taxon>Actinopterygii</taxon>
        <taxon>Neopterygii</taxon>
        <taxon>Teleostei</taxon>
        <taxon>Neoteleostei</taxon>
        <taxon>Acanthomorphata</taxon>
        <taxon>Eupercaria</taxon>
        <taxon>Tetraodontiformes</taxon>
        <taxon>Tetradontoidea</taxon>
        <taxon>Tetraodontidae</taxon>
        <taxon>Tetraodon</taxon>
    </lineage>
</organism>
<dbReference type="AlphaFoldDB" id="Q4STE3"/>
<dbReference type="EMBL" id="CAAE01014240">
    <property type="protein sequence ID" value="CAF96089.1"/>
    <property type="molecule type" value="Genomic_DNA"/>
</dbReference>
<evidence type="ECO:0000313" key="1">
    <source>
        <dbReference type="EMBL" id="CAF96089.1"/>
    </source>
</evidence>
<proteinExistence type="predicted"/>
<gene>
    <name evidence="1" type="ORF">GSTENG00012997001</name>
</gene>
<sequence>MKPGRTISKGYLAWSGARSAAIVWRPGSEIESCLCGGQFAGGRLATLGEQGEGDVFKGHLNRFSYLGVFFAAIVSATQKLSPRGSGCVCYLTGRQGGHFSNKSRLYH</sequence>